<dbReference type="InterPro" id="IPR037523">
    <property type="entry name" value="VOC_core"/>
</dbReference>
<reference evidence="2 3" key="1">
    <citation type="submission" date="2024-07" db="EMBL/GenBank/DDBJ databases">
        <authorList>
            <person name="Thanompreechachai J."/>
            <person name="Duangmal K."/>
        </authorList>
    </citation>
    <scope>NUCLEOTIDE SEQUENCE [LARGE SCALE GENOMIC DNA]</scope>
    <source>
        <strain evidence="2 3">KCTC 19886</strain>
    </source>
</reference>
<feature type="domain" description="VOC" evidence="1">
    <location>
        <begin position="4"/>
        <end position="124"/>
    </location>
</feature>
<evidence type="ECO:0000313" key="2">
    <source>
        <dbReference type="EMBL" id="MEW9265041.1"/>
    </source>
</evidence>
<dbReference type="InterPro" id="IPR029068">
    <property type="entry name" value="Glyas_Bleomycin-R_OHBP_Dase"/>
</dbReference>
<organism evidence="2 3">
    <name type="scientific">Kineococcus endophyticus</name>
    <dbReference type="NCBI Taxonomy" id="1181883"/>
    <lineage>
        <taxon>Bacteria</taxon>
        <taxon>Bacillati</taxon>
        <taxon>Actinomycetota</taxon>
        <taxon>Actinomycetes</taxon>
        <taxon>Kineosporiales</taxon>
        <taxon>Kineosporiaceae</taxon>
        <taxon>Kineococcus</taxon>
    </lineage>
</organism>
<dbReference type="PROSITE" id="PS51819">
    <property type="entry name" value="VOC"/>
    <property type="match status" value="1"/>
</dbReference>
<comment type="caution">
    <text evidence="2">The sequence shown here is derived from an EMBL/GenBank/DDBJ whole genome shotgun (WGS) entry which is preliminary data.</text>
</comment>
<dbReference type="EMBL" id="JBFNQN010000006">
    <property type="protein sequence ID" value="MEW9265041.1"/>
    <property type="molecule type" value="Genomic_DNA"/>
</dbReference>
<protein>
    <submittedName>
        <fullName evidence="2">VOC family protein</fullName>
    </submittedName>
</protein>
<dbReference type="PANTHER" id="PTHR33993">
    <property type="entry name" value="GLYOXALASE-RELATED"/>
    <property type="match status" value="1"/>
</dbReference>
<evidence type="ECO:0000313" key="3">
    <source>
        <dbReference type="Proteomes" id="UP001555826"/>
    </source>
</evidence>
<gene>
    <name evidence="2" type="ORF">AB1207_09800</name>
</gene>
<dbReference type="Proteomes" id="UP001555826">
    <property type="component" value="Unassembled WGS sequence"/>
</dbReference>
<dbReference type="Gene3D" id="3.10.180.10">
    <property type="entry name" value="2,3-Dihydroxybiphenyl 1,2-Dioxygenase, domain 1"/>
    <property type="match status" value="1"/>
</dbReference>
<keyword evidence="3" id="KW-1185">Reference proteome</keyword>
<dbReference type="Pfam" id="PF00903">
    <property type="entry name" value="Glyoxalase"/>
    <property type="match status" value="1"/>
</dbReference>
<evidence type="ECO:0000259" key="1">
    <source>
        <dbReference type="PROSITE" id="PS51819"/>
    </source>
</evidence>
<dbReference type="InterPro" id="IPR004360">
    <property type="entry name" value="Glyas_Fos-R_dOase_dom"/>
</dbReference>
<dbReference type="SUPFAM" id="SSF54593">
    <property type="entry name" value="Glyoxalase/Bleomycin resistance protein/Dihydroxybiphenyl dioxygenase"/>
    <property type="match status" value="1"/>
</dbReference>
<sequence>MLRGMSTVALLAEDFEGAKRWYADLLGFAPYFDQPWYAEFRVGDHQQELGILNAQFAADLGGVPAVDRPGGVVLYWHVDDLDAALARTLELGAVLFQPVREFGEGFTGACVVDPFGNLLGLMHNVHYLDVLERNVSAG</sequence>
<dbReference type="InterPro" id="IPR052164">
    <property type="entry name" value="Anthracycline_SecMetBiosynth"/>
</dbReference>
<proteinExistence type="predicted"/>
<accession>A0ABV3P5Z2</accession>
<dbReference type="PANTHER" id="PTHR33993:SF14">
    <property type="entry name" value="GB|AAF24581.1"/>
    <property type="match status" value="1"/>
</dbReference>
<name>A0ABV3P5Z2_9ACTN</name>